<keyword evidence="3" id="KW-0808">Transferase</keyword>
<dbReference type="PRINTS" id="PR00508">
    <property type="entry name" value="S21N4MTFRASE"/>
</dbReference>
<dbReference type="GO" id="GO:0032259">
    <property type="term" value="P:methylation"/>
    <property type="evidence" value="ECO:0007669"/>
    <property type="project" value="UniProtKB-KW"/>
</dbReference>
<evidence type="ECO:0000256" key="5">
    <source>
        <dbReference type="RuleBase" id="RU362026"/>
    </source>
</evidence>
<comment type="caution">
    <text evidence="7">The sequence shown here is derived from an EMBL/GenBank/DDBJ whole genome shotgun (WGS) entry which is preliminary data.</text>
</comment>
<dbReference type="GO" id="GO:0008170">
    <property type="term" value="F:N-methyltransferase activity"/>
    <property type="evidence" value="ECO:0007669"/>
    <property type="project" value="InterPro"/>
</dbReference>
<dbReference type="InterPro" id="IPR002941">
    <property type="entry name" value="DNA_methylase_N4/N6"/>
</dbReference>
<protein>
    <recommendedName>
        <fullName evidence="5">Methyltransferase</fullName>
        <ecNumber evidence="5">2.1.1.-</ecNumber>
    </recommendedName>
</protein>
<evidence type="ECO:0000313" key="7">
    <source>
        <dbReference type="EMBL" id="MXP78591.1"/>
    </source>
</evidence>
<evidence type="ECO:0000259" key="6">
    <source>
        <dbReference type="Pfam" id="PF01555"/>
    </source>
</evidence>
<dbReference type="Gene3D" id="3.40.50.150">
    <property type="entry name" value="Vaccinia Virus protein VP39"/>
    <property type="match status" value="1"/>
</dbReference>
<accession>A0A7X3MLG2</accession>
<dbReference type="InterPro" id="IPR002052">
    <property type="entry name" value="DNA_methylase_N6_adenine_CS"/>
</dbReference>
<evidence type="ECO:0000256" key="4">
    <source>
        <dbReference type="ARBA" id="ARBA00022747"/>
    </source>
</evidence>
<dbReference type="EC" id="2.1.1.-" evidence="5"/>
<proteinExistence type="inferred from homology"/>
<comment type="similarity">
    <text evidence="1 5">Belongs to the N(4)/N(6)-methyltransferase family.</text>
</comment>
<dbReference type="InterPro" id="IPR029063">
    <property type="entry name" value="SAM-dependent_MTases_sf"/>
</dbReference>
<dbReference type="GO" id="GO:0003677">
    <property type="term" value="F:DNA binding"/>
    <property type="evidence" value="ECO:0007669"/>
    <property type="project" value="InterPro"/>
</dbReference>
<organism evidence="7 8">
    <name type="scientific">Sporofaciens musculi</name>
    <dbReference type="NCBI Taxonomy" id="2681861"/>
    <lineage>
        <taxon>Bacteria</taxon>
        <taxon>Bacillati</taxon>
        <taxon>Bacillota</taxon>
        <taxon>Clostridia</taxon>
        <taxon>Lachnospirales</taxon>
        <taxon>Lachnospiraceae</taxon>
        <taxon>Sporofaciens</taxon>
    </lineage>
</organism>
<keyword evidence="4" id="KW-0680">Restriction system</keyword>
<dbReference type="PROSITE" id="PS00092">
    <property type="entry name" value="N6_MTASE"/>
    <property type="match status" value="1"/>
</dbReference>
<sequence>MQEGGGRLETGKEAAAVYKTEKATLYYADFLEIAGSMEDNSVDMVFTDPPFELAGGGMKNGKLNYEGGEIFRNYGFSTKNIPFTEWIPEIYRILKSRRYFYVMTNDRNIFSIHKACVDCNFKFCELLVLDKKMTVPSTYYPKRAEFILMYRKGNYRKSHFLGSTVIEERMPRGKEKRHPTEKPVSMIEHLVLCSTLENEVCFDPFMGSGSTGEACIRADRRFIGVEIEDKWFTVSQNRIMQL</sequence>
<reference evidence="7 8" key="1">
    <citation type="submission" date="2019-12" db="EMBL/GenBank/DDBJ databases">
        <title>Sporaefaciens musculi gen. nov., sp. nov., a novel bacterium isolated from the caecum of an obese mouse.</title>
        <authorList>
            <person name="Rasmussen T.S."/>
            <person name="Streidl T."/>
            <person name="Hitch T.C.A."/>
            <person name="Wortmann E."/>
            <person name="Deptula P."/>
            <person name="Hansen M."/>
            <person name="Nielsen D.S."/>
            <person name="Clavel T."/>
            <person name="Vogensen F.K."/>
        </authorList>
    </citation>
    <scope>NUCLEOTIDE SEQUENCE [LARGE SCALE GENOMIC DNA]</scope>
    <source>
        <strain evidence="7 8">WCA-9-b2</strain>
    </source>
</reference>
<dbReference type="InterPro" id="IPR001091">
    <property type="entry name" value="RM_Methyltransferase"/>
</dbReference>
<evidence type="ECO:0000256" key="1">
    <source>
        <dbReference type="ARBA" id="ARBA00006594"/>
    </source>
</evidence>
<evidence type="ECO:0000256" key="2">
    <source>
        <dbReference type="ARBA" id="ARBA00022603"/>
    </source>
</evidence>
<dbReference type="SUPFAM" id="SSF53335">
    <property type="entry name" value="S-adenosyl-L-methionine-dependent methyltransferases"/>
    <property type="match status" value="1"/>
</dbReference>
<keyword evidence="8" id="KW-1185">Reference proteome</keyword>
<gene>
    <name evidence="7" type="ORF">GN277_25585</name>
</gene>
<dbReference type="RefSeq" id="WP_159755429.1">
    <property type="nucleotide sequence ID" value="NZ_WUQX01000001.1"/>
</dbReference>
<evidence type="ECO:0000313" key="8">
    <source>
        <dbReference type="Proteomes" id="UP000460412"/>
    </source>
</evidence>
<dbReference type="AlphaFoldDB" id="A0A7X3MLG2"/>
<dbReference type="Proteomes" id="UP000460412">
    <property type="component" value="Unassembled WGS sequence"/>
</dbReference>
<evidence type="ECO:0000256" key="3">
    <source>
        <dbReference type="ARBA" id="ARBA00022679"/>
    </source>
</evidence>
<name>A0A7X3MLG2_9FIRM</name>
<keyword evidence="2" id="KW-0489">Methyltransferase</keyword>
<dbReference type="Pfam" id="PF01555">
    <property type="entry name" value="N6_N4_Mtase"/>
    <property type="match status" value="1"/>
</dbReference>
<feature type="domain" description="DNA methylase N-4/N-6" evidence="6">
    <location>
        <begin position="42"/>
        <end position="234"/>
    </location>
</feature>
<dbReference type="GO" id="GO:0009307">
    <property type="term" value="P:DNA restriction-modification system"/>
    <property type="evidence" value="ECO:0007669"/>
    <property type="project" value="UniProtKB-KW"/>
</dbReference>
<dbReference type="EMBL" id="WUQX01000001">
    <property type="protein sequence ID" value="MXP78591.1"/>
    <property type="molecule type" value="Genomic_DNA"/>
</dbReference>